<name>A0ABS6SPD3_9SPHN</name>
<feature type="compositionally biased region" description="Gly residues" evidence="1">
    <location>
        <begin position="76"/>
        <end position="85"/>
    </location>
</feature>
<accession>A0ABS6SPD3</accession>
<evidence type="ECO:0000313" key="2">
    <source>
        <dbReference type="EMBL" id="MBV7266885.1"/>
    </source>
</evidence>
<reference evidence="2 3" key="1">
    <citation type="submission" date="2021-04" db="EMBL/GenBank/DDBJ databases">
        <authorList>
            <person name="Pira H."/>
            <person name="Risdian C."/>
            <person name="Wink J."/>
        </authorList>
    </citation>
    <scope>NUCLEOTIDE SEQUENCE [LARGE SCALE GENOMIC DNA]</scope>
    <source>
        <strain evidence="2 3">WH131</strain>
    </source>
</reference>
<dbReference type="Proteomes" id="UP000699975">
    <property type="component" value="Unassembled WGS sequence"/>
</dbReference>
<feature type="compositionally biased region" description="Basic and acidic residues" evidence="1">
    <location>
        <begin position="60"/>
        <end position="74"/>
    </location>
</feature>
<protein>
    <submittedName>
        <fullName evidence="2">Uncharacterized protein</fullName>
    </submittedName>
</protein>
<feature type="compositionally biased region" description="Pro residues" evidence="1">
    <location>
        <begin position="149"/>
        <end position="160"/>
    </location>
</feature>
<evidence type="ECO:0000313" key="3">
    <source>
        <dbReference type="Proteomes" id="UP000699975"/>
    </source>
</evidence>
<dbReference type="EMBL" id="JAGSPB010000002">
    <property type="protein sequence ID" value="MBV7266885.1"/>
    <property type="molecule type" value="Genomic_DNA"/>
</dbReference>
<evidence type="ECO:0000256" key="1">
    <source>
        <dbReference type="SAM" id="MobiDB-lite"/>
    </source>
</evidence>
<feature type="region of interest" description="Disordered" evidence="1">
    <location>
        <begin position="110"/>
        <end position="164"/>
    </location>
</feature>
<comment type="caution">
    <text evidence="2">The sequence shown here is derived from an EMBL/GenBank/DDBJ whole genome shotgun (WGS) entry which is preliminary data.</text>
</comment>
<sequence>MKSLSEAEAANELMRFAKAIAKHDRLYHAEDDPEISDQGYDALVRRNAEPEALFPHLIREGSPSKKVGHGDYQRGKGTGRPAAGGGSMRAVLAIAVMAALTACSNEPETLPVPDLIDPPRAQASSAPGRGLPPPKEDADETPPERDIAPLPPIPPPPPPEVFMDRVDAVPQDAPAGDEVLIENANGPREALFIHVVQKFRSQEQFEQRPICMTQAHSDLVEALSGRFPDIYAEGECHWEGPGVVLTETGEAAIFVHANVACGGKACHAEGGATYGNLGAEGYGYRLRLTPEGWTMAELGIMWIS</sequence>
<keyword evidence="3" id="KW-1185">Reference proteome</keyword>
<gene>
    <name evidence="2" type="ORF">KCG45_11900</name>
</gene>
<feature type="region of interest" description="Disordered" evidence="1">
    <location>
        <begin position="60"/>
        <end position="85"/>
    </location>
</feature>
<organism evidence="2 3">
    <name type="scientific">Erythrobacter ani</name>
    <dbReference type="NCBI Taxonomy" id="2827235"/>
    <lineage>
        <taxon>Bacteria</taxon>
        <taxon>Pseudomonadati</taxon>
        <taxon>Pseudomonadota</taxon>
        <taxon>Alphaproteobacteria</taxon>
        <taxon>Sphingomonadales</taxon>
        <taxon>Erythrobacteraceae</taxon>
        <taxon>Erythrobacter/Porphyrobacter group</taxon>
        <taxon>Erythrobacter</taxon>
    </lineage>
</organism>
<proteinExistence type="predicted"/>